<dbReference type="STRING" id="1121391.SAMN02745206_00308"/>
<dbReference type="InterPro" id="IPR013022">
    <property type="entry name" value="Xyl_isomerase-like_TIM-brl"/>
</dbReference>
<accession>A0A1M4TKN0</accession>
<feature type="domain" description="Xylose isomerase-like TIM barrel" evidence="1">
    <location>
        <begin position="42"/>
        <end position="252"/>
    </location>
</feature>
<sequence>MKTVSFDTKAKEVLRRVHVNMPWRFLGDYWDLILREAIHLELGFSGEELDGLDLRRVEKTAADLRAHGCRLTIHGPFWELCPGSQDPLIRQVTRLRLHQLADVAEVVRPLQVVCHTGYDPRHHRTQTRAWLDRAQQVWEPVLRRLEGIGIPLCLENVWEEGPSIHREIFDRLPSPFLGFCFDVGHQHSFSGASVSVWWGALEEKILEVHLHDNQGDLDEHLPVGRGAVDFDDLFRRIGALDSAPVLTVEPHTLPHLVETVNALTAWLGECEREPRMNAKRGT</sequence>
<dbReference type="InterPro" id="IPR036237">
    <property type="entry name" value="Xyl_isomerase-like_sf"/>
</dbReference>
<evidence type="ECO:0000259" key="1">
    <source>
        <dbReference type="Pfam" id="PF01261"/>
    </source>
</evidence>
<dbReference type="SUPFAM" id="SSF51658">
    <property type="entry name" value="Xylose isomerase-like"/>
    <property type="match status" value="1"/>
</dbReference>
<dbReference type="AlphaFoldDB" id="A0A1M4TKN0"/>
<dbReference type="OrthoDB" id="9801960at2"/>
<proteinExistence type="predicted"/>
<keyword evidence="2" id="KW-0413">Isomerase</keyword>
<dbReference type="RefSeq" id="WP_073036294.1">
    <property type="nucleotide sequence ID" value="NZ_FQVB01000004.1"/>
</dbReference>
<keyword evidence="3" id="KW-1185">Reference proteome</keyword>
<reference evidence="3" key="1">
    <citation type="submission" date="2016-11" db="EMBL/GenBank/DDBJ databases">
        <authorList>
            <person name="Varghese N."/>
            <person name="Submissions S."/>
        </authorList>
    </citation>
    <scope>NUCLEOTIDE SEQUENCE [LARGE SCALE GENOMIC DNA]</scope>
    <source>
        <strain evidence="3">DSM 9756</strain>
    </source>
</reference>
<evidence type="ECO:0000313" key="2">
    <source>
        <dbReference type="EMBL" id="SHE45020.1"/>
    </source>
</evidence>
<dbReference type="GO" id="GO:0016853">
    <property type="term" value="F:isomerase activity"/>
    <property type="evidence" value="ECO:0007669"/>
    <property type="project" value="UniProtKB-KW"/>
</dbReference>
<dbReference type="EMBL" id="FQVB01000004">
    <property type="protein sequence ID" value="SHE45020.1"/>
    <property type="molecule type" value="Genomic_DNA"/>
</dbReference>
<dbReference type="Gene3D" id="3.20.20.150">
    <property type="entry name" value="Divalent-metal-dependent TIM barrel enzymes"/>
    <property type="match status" value="1"/>
</dbReference>
<dbReference type="Proteomes" id="UP000184076">
    <property type="component" value="Unassembled WGS sequence"/>
</dbReference>
<dbReference type="InterPro" id="IPR050312">
    <property type="entry name" value="IolE/XylAMocC-like"/>
</dbReference>
<name>A0A1M4TKN0_9BACT</name>
<organism evidence="2 3">
    <name type="scientific">Desulfacinum infernum DSM 9756</name>
    <dbReference type="NCBI Taxonomy" id="1121391"/>
    <lineage>
        <taxon>Bacteria</taxon>
        <taxon>Pseudomonadati</taxon>
        <taxon>Thermodesulfobacteriota</taxon>
        <taxon>Syntrophobacteria</taxon>
        <taxon>Syntrophobacterales</taxon>
        <taxon>Syntrophobacteraceae</taxon>
        <taxon>Desulfacinum</taxon>
    </lineage>
</organism>
<protein>
    <submittedName>
        <fullName evidence="2">Sugar phosphate isomerase/epimerase</fullName>
    </submittedName>
</protein>
<gene>
    <name evidence="2" type="ORF">SAMN02745206_00308</name>
</gene>
<dbReference type="PANTHER" id="PTHR12110">
    <property type="entry name" value="HYDROXYPYRUVATE ISOMERASE"/>
    <property type="match status" value="1"/>
</dbReference>
<evidence type="ECO:0000313" key="3">
    <source>
        <dbReference type="Proteomes" id="UP000184076"/>
    </source>
</evidence>
<dbReference type="Pfam" id="PF01261">
    <property type="entry name" value="AP_endonuc_2"/>
    <property type="match status" value="1"/>
</dbReference>